<organism evidence="1 2">
    <name type="scientific">Hanseniaspora opuntiae</name>
    <dbReference type="NCBI Taxonomy" id="211096"/>
    <lineage>
        <taxon>Eukaryota</taxon>
        <taxon>Fungi</taxon>
        <taxon>Dikarya</taxon>
        <taxon>Ascomycota</taxon>
        <taxon>Saccharomycotina</taxon>
        <taxon>Saccharomycetes</taxon>
        <taxon>Saccharomycodales</taxon>
        <taxon>Saccharomycodaceae</taxon>
        <taxon>Hanseniaspora</taxon>
    </lineage>
</organism>
<keyword evidence="2" id="KW-1185">Reference proteome</keyword>
<sequence length="270" mass="31187">MSGSGKVFIKPNIDNVLPYQQYLKSVTSFPSHIQPLLFAGGRKLMMQVKDTGNITQEELYTCVSTDGIENLNENSYDTPAIGESLMDCDVFILDIGIIIWFNECGYGMKIASESIFYHGVTKVMYMNEQRDAYQMCVGLDKNEDYELMNILFGGCQMFGFKLDESSVIKNPDLTQRLYLTFTFVPYYKEFDRHYNEIPENLFFYEWFGINRGEKLIENIFSAVDYCLESKDSIQIENDIVDVRQDSYGMEFDIHSQEIINNLHQGIADDL</sequence>
<dbReference type="OrthoDB" id="19714at2759"/>
<accession>A0A1E5RW39</accession>
<dbReference type="AlphaFoldDB" id="A0A1E5RW39"/>
<evidence type="ECO:0000313" key="1">
    <source>
        <dbReference type="EMBL" id="OEJ91177.1"/>
    </source>
</evidence>
<proteinExistence type="predicted"/>
<protein>
    <submittedName>
        <fullName evidence="1">Protein LOT5</fullName>
    </submittedName>
</protein>
<evidence type="ECO:0000313" key="2">
    <source>
        <dbReference type="Proteomes" id="UP000095605"/>
    </source>
</evidence>
<name>A0A1E5RW39_9ASCO</name>
<comment type="caution">
    <text evidence="1">The sequence shown here is derived from an EMBL/GenBank/DDBJ whole genome shotgun (WGS) entry which is preliminary data.</text>
</comment>
<dbReference type="Proteomes" id="UP000095605">
    <property type="component" value="Unassembled WGS sequence"/>
</dbReference>
<reference evidence="2" key="1">
    <citation type="journal article" date="2016" name="Genome Announc.">
        <title>Genome sequences of three species of Hanseniaspora isolated from spontaneous wine fermentations.</title>
        <authorList>
            <person name="Sternes P.R."/>
            <person name="Lee D."/>
            <person name="Kutyna D.R."/>
            <person name="Borneman A.R."/>
        </authorList>
    </citation>
    <scope>NUCLEOTIDE SEQUENCE [LARGE SCALE GENOMIC DNA]</scope>
    <source>
        <strain evidence="2">AWRI3578</strain>
    </source>
</reference>
<dbReference type="EMBL" id="LPNL01000002">
    <property type="protein sequence ID" value="OEJ91177.1"/>
    <property type="molecule type" value="Genomic_DNA"/>
</dbReference>
<gene>
    <name evidence="1" type="ORF">AWRI3578_g474</name>
</gene>